<gene>
    <name evidence="1" type="primary">Nfu_g_1_006474</name>
</gene>
<accession>A0A1A8FP79</accession>
<proteinExistence type="predicted"/>
<evidence type="ECO:0000313" key="1">
    <source>
        <dbReference type="EMBL" id="SBQ61190.1"/>
    </source>
</evidence>
<dbReference type="AlphaFoldDB" id="A0A1A8FP79"/>
<organism evidence="1">
    <name type="scientific">Nothobranchius korthausae</name>
    <dbReference type="NCBI Taxonomy" id="1143690"/>
    <lineage>
        <taxon>Eukaryota</taxon>
        <taxon>Metazoa</taxon>
        <taxon>Chordata</taxon>
        <taxon>Craniata</taxon>
        <taxon>Vertebrata</taxon>
        <taxon>Euteleostomi</taxon>
        <taxon>Actinopterygii</taxon>
        <taxon>Neopterygii</taxon>
        <taxon>Teleostei</taxon>
        <taxon>Neoteleostei</taxon>
        <taxon>Acanthomorphata</taxon>
        <taxon>Ovalentaria</taxon>
        <taxon>Atherinomorphae</taxon>
        <taxon>Cyprinodontiformes</taxon>
        <taxon>Nothobranchiidae</taxon>
        <taxon>Nothobranchius</taxon>
    </lineage>
</organism>
<sequence length="120" mass="13515">LPVSRFLDVSGFQRPLTITHPFAIGLLDTALNRSPFLLLTCSLALLMLPLLDPSLGYTLTLYLPSLNPVLPHLPMVRSRFSIPTGLTSAPSVPVYNKYYVFFYHHSVSCCDKLHHMKEMQ</sequence>
<reference evidence="1" key="2">
    <citation type="submission" date="2016-06" db="EMBL/GenBank/DDBJ databases">
        <title>The genome of a short-lived fish provides insights into sex chromosome evolution and the genetic control of aging.</title>
        <authorList>
            <person name="Reichwald K."/>
            <person name="Felder M."/>
            <person name="Petzold A."/>
            <person name="Koch P."/>
            <person name="Groth M."/>
            <person name="Platzer M."/>
        </authorList>
    </citation>
    <scope>NUCLEOTIDE SEQUENCE</scope>
    <source>
        <tissue evidence="1">Brain</tissue>
    </source>
</reference>
<reference evidence="1" key="1">
    <citation type="submission" date="2016-05" db="EMBL/GenBank/DDBJ databases">
        <authorList>
            <person name="Lavstsen T."/>
            <person name="Jespersen J.S."/>
        </authorList>
    </citation>
    <scope>NUCLEOTIDE SEQUENCE</scope>
    <source>
        <tissue evidence="1">Brain</tissue>
    </source>
</reference>
<feature type="non-terminal residue" evidence="1">
    <location>
        <position position="1"/>
    </location>
</feature>
<feature type="non-terminal residue" evidence="1">
    <location>
        <position position="120"/>
    </location>
</feature>
<dbReference type="EMBL" id="HAEB01014663">
    <property type="protein sequence ID" value="SBQ61190.1"/>
    <property type="molecule type" value="Transcribed_RNA"/>
</dbReference>
<name>A0A1A8FP79_9TELE</name>
<protein>
    <submittedName>
        <fullName evidence="1">Uncharacterized protein</fullName>
    </submittedName>
</protein>